<evidence type="ECO:0000256" key="8">
    <source>
        <dbReference type="ARBA" id="ARBA00023136"/>
    </source>
</evidence>
<dbReference type="GO" id="GO:0042626">
    <property type="term" value="F:ATPase-coupled transmembrane transporter activity"/>
    <property type="evidence" value="ECO:0007669"/>
    <property type="project" value="TreeGrafter"/>
</dbReference>
<comment type="function">
    <text evidence="10">Part of an ABC transporter complex. Responsible for energy coupling to the transport system.</text>
</comment>
<dbReference type="Proteomes" id="UP000296216">
    <property type="component" value="Chromosome"/>
</dbReference>
<evidence type="ECO:0000256" key="3">
    <source>
        <dbReference type="ARBA" id="ARBA00022448"/>
    </source>
</evidence>
<dbReference type="Proteomes" id="UP000323075">
    <property type="component" value="Unassembled WGS sequence"/>
</dbReference>
<accession>A0A4D6GUB9</accession>
<dbReference type="GO" id="GO:0005524">
    <property type="term" value="F:ATP binding"/>
    <property type="evidence" value="ECO:0007669"/>
    <property type="project" value="UniProtKB-UniRule"/>
</dbReference>
<proteinExistence type="inferred from homology"/>
<dbReference type="InterPro" id="IPR027417">
    <property type="entry name" value="P-loop_NTPase"/>
</dbReference>
<dbReference type="CDD" id="cd03225">
    <property type="entry name" value="ABC_cobalt_CbiO_domain1"/>
    <property type="match status" value="1"/>
</dbReference>
<dbReference type="GeneID" id="68694304"/>
<evidence type="ECO:0000256" key="1">
    <source>
        <dbReference type="ARBA" id="ARBA00004202"/>
    </source>
</evidence>
<reference evidence="12 14" key="1">
    <citation type="journal article" date="2019" name="Microbiol. Resour. Announc.">
        <title>The Genome Sequence of the Halobacterium salinarum Type Strain Is Closely Related to That of Laboratory Strains NRC-1 and R1.</title>
        <authorList>
            <person name="Pfeiffer F."/>
            <person name="Marchfelder A."/>
            <person name="Habermann B."/>
            <person name="Dyall-Smith M.L."/>
        </authorList>
    </citation>
    <scope>NUCLEOTIDE SEQUENCE [LARGE SCALE GENOMIC DNA]</scope>
    <source>
        <strain evidence="12">91-R6</strain>
        <strain evidence="14">ATCC 33171 / DSM 3754 / JCM 8978 / NBRC 102687 / NCIMB 764 / 91-R6</strain>
    </source>
</reference>
<dbReference type="SMR" id="A0A4D6GUB9"/>
<dbReference type="PROSITE" id="PS50893">
    <property type="entry name" value="ABC_TRANSPORTER_2"/>
    <property type="match status" value="1"/>
</dbReference>
<dbReference type="SUPFAM" id="SSF52540">
    <property type="entry name" value="P-loop containing nucleoside triphosphate hydrolases"/>
    <property type="match status" value="1"/>
</dbReference>
<evidence type="ECO:0000256" key="5">
    <source>
        <dbReference type="ARBA" id="ARBA00022741"/>
    </source>
</evidence>
<dbReference type="Pfam" id="PF00005">
    <property type="entry name" value="ABC_tran"/>
    <property type="match status" value="1"/>
</dbReference>
<evidence type="ECO:0000256" key="9">
    <source>
        <dbReference type="ARBA" id="ARBA00025157"/>
    </source>
</evidence>
<evidence type="ECO:0000256" key="6">
    <source>
        <dbReference type="ARBA" id="ARBA00022840"/>
    </source>
</evidence>
<dbReference type="InterPro" id="IPR050095">
    <property type="entry name" value="ECF_ABC_transporter_ATP-bd"/>
</dbReference>
<keyword evidence="3 10" id="KW-0813">Transport</keyword>
<evidence type="ECO:0000313" key="15">
    <source>
        <dbReference type="Proteomes" id="UP000323075"/>
    </source>
</evidence>
<comment type="subcellular location">
    <subcellularLocation>
        <location evidence="1 10">Cell membrane</location>
        <topology evidence="1 10">Peripheral membrane protein</topology>
    </subcellularLocation>
</comment>
<comment type="function">
    <text evidence="9">Probably part of an ABC transporter complex. Responsible for energy coupling to the transport system.</text>
</comment>
<dbReference type="InterPro" id="IPR017871">
    <property type="entry name" value="ABC_transporter-like_CS"/>
</dbReference>
<evidence type="ECO:0000256" key="4">
    <source>
        <dbReference type="ARBA" id="ARBA00022475"/>
    </source>
</evidence>
<dbReference type="GO" id="GO:0016887">
    <property type="term" value="F:ATP hydrolysis activity"/>
    <property type="evidence" value="ECO:0007669"/>
    <property type="project" value="InterPro"/>
</dbReference>
<evidence type="ECO:0000256" key="7">
    <source>
        <dbReference type="ARBA" id="ARBA00022967"/>
    </source>
</evidence>
<sequence length="242" mass="25844">MIETTTLRFSHGDTTVLDGVDFTAETGDVTVLFGRNGAGKSTLLRHFNGLLEPDAGTVSVGGTPIAYDDDSLTELRLRVGLIFQNPDDQLVAPTVQQDIAFGPRNAGIEDTDRIEDVVSTFDLSEQAERLCNTLSGGEKKRVSLAGVLAMDPEYVLLDEPTAGLDGAGCRTIVEFVSSLAADGITTVIATHDVGFGLTVADTVTVLEDGVIDYRGDTLSQSLAAEYDLRSYVFDDWSDVSVE</sequence>
<dbReference type="SMART" id="SM00382">
    <property type="entry name" value="AAA"/>
    <property type="match status" value="1"/>
</dbReference>
<name>A0A4D6GUB9_HALS9</name>
<gene>
    <name evidence="12" type="primary">cbiO</name>
    <name evidence="13" type="ORF">APQ99_00125</name>
    <name evidence="12" type="ORF">HBSAL_08505</name>
</gene>
<dbReference type="AlphaFoldDB" id="A0A4D6GUB9"/>
<keyword evidence="7" id="KW-1278">Translocase</keyword>
<evidence type="ECO:0000313" key="12">
    <source>
        <dbReference type="EMBL" id="QCC45349.1"/>
    </source>
</evidence>
<dbReference type="EMBL" id="VRYN01000001">
    <property type="protein sequence ID" value="TYO81620.1"/>
    <property type="molecule type" value="Genomic_DNA"/>
</dbReference>
<evidence type="ECO:0000256" key="10">
    <source>
        <dbReference type="RuleBase" id="RU364103"/>
    </source>
</evidence>
<reference evidence="12" key="3">
    <citation type="journal article" name="MicrobiologyOpen">
        <title>Whole-genome comparison between the type strain of Halobacterium salinarum (DSM 3754(T)) and the laboratory strains R1 and NRC-1.</title>
        <authorList>
            <person name="Pfeiffer F."/>
            <person name="Losensky G."/>
            <person name="Marchfelder A."/>
            <person name="Habermann B."/>
            <person name="Dyall-Smith M."/>
        </authorList>
    </citation>
    <scope>NUCLEOTIDE SEQUENCE</scope>
    <source>
        <strain evidence="12">91-R6</strain>
    </source>
</reference>
<evidence type="ECO:0000313" key="14">
    <source>
        <dbReference type="Proteomes" id="UP000296216"/>
    </source>
</evidence>
<keyword evidence="8 10" id="KW-0472">Membrane</keyword>
<dbReference type="GO" id="GO:0043190">
    <property type="term" value="C:ATP-binding cassette (ABC) transporter complex"/>
    <property type="evidence" value="ECO:0007669"/>
    <property type="project" value="TreeGrafter"/>
</dbReference>
<dbReference type="GO" id="GO:0006824">
    <property type="term" value="P:cobalt ion transport"/>
    <property type="evidence" value="ECO:0007669"/>
    <property type="project" value="InterPro"/>
</dbReference>
<dbReference type="InterPro" id="IPR005876">
    <property type="entry name" value="Co_trans_ATP-bd"/>
</dbReference>
<dbReference type="InterPro" id="IPR015856">
    <property type="entry name" value="ABC_transpr_CbiO/EcfA_su"/>
</dbReference>
<evidence type="ECO:0000256" key="2">
    <source>
        <dbReference type="ARBA" id="ARBA00005417"/>
    </source>
</evidence>
<dbReference type="InterPro" id="IPR003593">
    <property type="entry name" value="AAA+_ATPase"/>
</dbReference>
<feature type="domain" description="ABC transporter" evidence="11">
    <location>
        <begin position="2"/>
        <end position="233"/>
    </location>
</feature>
<dbReference type="NCBIfam" id="TIGR01166">
    <property type="entry name" value="cbiO"/>
    <property type="match status" value="1"/>
</dbReference>
<protein>
    <recommendedName>
        <fullName evidence="10">ABC transporter ATP-binding protein</fullName>
    </recommendedName>
</protein>
<evidence type="ECO:0000259" key="11">
    <source>
        <dbReference type="PROSITE" id="PS50893"/>
    </source>
</evidence>
<keyword evidence="5 10" id="KW-0547">Nucleotide-binding</keyword>
<dbReference type="EMBL" id="CP038631">
    <property type="protein sequence ID" value="QCC45349.1"/>
    <property type="molecule type" value="Genomic_DNA"/>
</dbReference>
<reference evidence="13 15" key="2">
    <citation type="submission" date="2019-07" db="EMBL/GenBank/DDBJ databases">
        <title>Genomic Encyclopedia of Archaeal and Bacterial Type Strains, Phase II (KMG-II): from individual species to whole genera.</title>
        <authorList>
            <person name="Goeker M."/>
        </authorList>
    </citation>
    <scope>NUCLEOTIDE SEQUENCE [LARGE SCALE GENOMIC DNA]</scope>
    <source>
        <strain evidence="13 15">DSM 3754</strain>
    </source>
</reference>
<organism evidence="12 14">
    <name type="scientific">Halobacterium salinarum (strain ATCC 33171 / DSM 3754 / JCM 8978 / NBRC 102687 / NCIMB 764 / 91-R6)</name>
    <dbReference type="NCBI Taxonomy" id="2597657"/>
    <lineage>
        <taxon>Archaea</taxon>
        <taxon>Methanobacteriati</taxon>
        <taxon>Methanobacteriota</taxon>
        <taxon>Stenosarchaea group</taxon>
        <taxon>Halobacteria</taxon>
        <taxon>Halobacteriales</taxon>
        <taxon>Halobacteriaceae</taxon>
        <taxon>Halobacterium</taxon>
    </lineage>
</organism>
<evidence type="ECO:0000313" key="13">
    <source>
        <dbReference type="EMBL" id="TYO81620.1"/>
    </source>
</evidence>
<keyword evidence="4 10" id="KW-1003">Cell membrane</keyword>
<dbReference type="RefSeq" id="WP_010903188.1">
    <property type="nucleotide sequence ID" value="NZ_VRYN01000001.1"/>
</dbReference>
<dbReference type="PROSITE" id="PS00211">
    <property type="entry name" value="ABC_TRANSPORTER_1"/>
    <property type="match status" value="1"/>
</dbReference>
<dbReference type="Gene3D" id="3.40.50.300">
    <property type="entry name" value="P-loop containing nucleotide triphosphate hydrolases"/>
    <property type="match status" value="1"/>
</dbReference>
<dbReference type="PANTHER" id="PTHR43553">
    <property type="entry name" value="HEAVY METAL TRANSPORTER"/>
    <property type="match status" value="1"/>
</dbReference>
<dbReference type="PANTHER" id="PTHR43553:SF24">
    <property type="entry name" value="ENERGY-COUPLING FACTOR TRANSPORTER ATP-BINDING PROTEIN ECFA1"/>
    <property type="match status" value="1"/>
</dbReference>
<keyword evidence="6 10" id="KW-0067">ATP-binding</keyword>
<comment type="similarity">
    <text evidence="2 10">Belongs to the ABC transporter superfamily.</text>
</comment>
<dbReference type="InterPro" id="IPR003439">
    <property type="entry name" value="ABC_transporter-like_ATP-bd"/>
</dbReference>